<evidence type="ECO:0000313" key="5">
    <source>
        <dbReference type="EMBL" id="CAF0731324.1"/>
    </source>
</evidence>
<accession>A0A813MS34</accession>
<keyword evidence="6" id="KW-1185">Reference proteome</keyword>
<keyword evidence="2" id="KW-0732">Signal</keyword>
<feature type="signal peptide" evidence="2">
    <location>
        <begin position="1"/>
        <end position="22"/>
    </location>
</feature>
<feature type="transmembrane region" description="Helical" evidence="1">
    <location>
        <begin position="304"/>
        <end position="332"/>
    </location>
</feature>
<protein>
    <recommendedName>
        <fullName evidence="3">Dystroglycan C-terminal domain-containing protein</fullName>
    </recommendedName>
</protein>
<keyword evidence="1" id="KW-0812">Transmembrane</keyword>
<evidence type="ECO:0000256" key="1">
    <source>
        <dbReference type="SAM" id="Phobius"/>
    </source>
</evidence>
<keyword evidence="1" id="KW-0472">Membrane</keyword>
<evidence type="ECO:0000313" key="4">
    <source>
        <dbReference type="EMBL" id="CAF0725744.1"/>
    </source>
</evidence>
<dbReference type="Proteomes" id="UP000663854">
    <property type="component" value="Unassembled WGS sequence"/>
</dbReference>
<sequence length="432" mass="49974">MKAKIMLVQSFILFFISYPSIAETVNNNNYHQRRHTFSSSTLEFTANVDYNKLYQRSLNINNARVISTEPQDKLWFAIENGTIFALPLYGDYSGPFLIQFQQFNNNSYSDLNNLIELKLNFNFTPSSSLFYPSNHLLLALFNISSTNYKNSLLNRYFIIRTLSLALNLSESLLTIHKINGSMIKVYFSCDLYFSTNITYQLKILIDRYYSRRLELIPLFPLPLIEISIIRFYKLTTITTTTTVTTTTPSPSPSPSPPSITAMISPIIEIKKTELTIRPRLLNDNSIKHNRTVTSFNNLILLKQFYQPLVIVPLSIIAIGLFICAIIACCLCCNRRSSSSSTLLLPSGPSGSPNNKHLYQHYSYRKHKQQHEFYKKKYRYHDQKQFISKGIPVVFAEELEEKIEQTHTPLVMRIEKAPFNDQQEQNELERPSF</sequence>
<gene>
    <name evidence="4" type="ORF">JXQ802_LOCUS110</name>
    <name evidence="5" type="ORF">PYM288_LOCUS966</name>
</gene>
<feature type="chain" id="PRO_5035596862" description="Dystroglycan C-terminal domain-containing protein" evidence="2">
    <location>
        <begin position="23"/>
        <end position="432"/>
    </location>
</feature>
<reference evidence="4" key="1">
    <citation type="submission" date="2021-02" db="EMBL/GenBank/DDBJ databases">
        <authorList>
            <person name="Nowell W R."/>
        </authorList>
    </citation>
    <scope>NUCLEOTIDE SEQUENCE</scope>
</reference>
<evidence type="ECO:0000256" key="2">
    <source>
        <dbReference type="SAM" id="SignalP"/>
    </source>
</evidence>
<keyword evidence="1" id="KW-1133">Transmembrane helix</keyword>
<organism evidence="4 6">
    <name type="scientific">Rotaria sordida</name>
    <dbReference type="NCBI Taxonomy" id="392033"/>
    <lineage>
        <taxon>Eukaryota</taxon>
        <taxon>Metazoa</taxon>
        <taxon>Spiralia</taxon>
        <taxon>Gnathifera</taxon>
        <taxon>Rotifera</taxon>
        <taxon>Eurotatoria</taxon>
        <taxon>Bdelloidea</taxon>
        <taxon>Philodinida</taxon>
        <taxon>Philodinidae</taxon>
        <taxon>Rotaria</taxon>
    </lineage>
</organism>
<comment type="caution">
    <text evidence="4">The sequence shown here is derived from an EMBL/GenBank/DDBJ whole genome shotgun (WGS) entry which is preliminary data.</text>
</comment>
<evidence type="ECO:0000313" key="6">
    <source>
        <dbReference type="Proteomes" id="UP000663870"/>
    </source>
</evidence>
<dbReference type="EMBL" id="CAJNOL010000002">
    <property type="protein sequence ID" value="CAF0725744.1"/>
    <property type="molecule type" value="Genomic_DNA"/>
</dbReference>
<dbReference type="GO" id="GO:0016010">
    <property type="term" value="C:dystrophin-associated glycoprotein complex"/>
    <property type="evidence" value="ECO:0007669"/>
    <property type="project" value="InterPro"/>
</dbReference>
<evidence type="ECO:0000259" key="3">
    <source>
        <dbReference type="Pfam" id="PF05454"/>
    </source>
</evidence>
<dbReference type="Proteomes" id="UP000663870">
    <property type="component" value="Unassembled WGS sequence"/>
</dbReference>
<proteinExistence type="predicted"/>
<feature type="domain" description="Dystroglycan C-terminal" evidence="3">
    <location>
        <begin position="374"/>
        <end position="419"/>
    </location>
</feature>
<dbReference type="EMBL" id="CAJNOH010000005">
    <property type="protein sequence ID" value="CAF0731324.1"/>
    <property type="molecule type" value="Genomic_DNA"/>
</dbReference>
<dbReference type="Pfam" id="PF05454">
    <property type="entry name" value="DAG1"/>
    <property type="match status" value="1"/>
</dbReference>
<dbReference type="AlphaFoldDB" id="A0A813MS34"/>
<dbReference type="InterPro" id="IPR008465">
    <property type="entry name" value="DAG1_C"/>
</dbReference>
<name>A0A813MS34_9BILA</name>